<dbReference type="PROSITE" id="PS00194">
    <property type="entry name" value="THIOREDOXIN_1"/>
    <property type="match status" value="1"/>
</dbReference>
<organism evidence="9 10">
    <name type="scientific">Trinickia dabaoshanensis</name>
    <dbReference type="NCBI Taxonomy" id="564714"/>
    <lineage>
        <taxon>Bacteria</taxon>
        <taxon>Pseudomonadati</taxon>
        <taxon>Pseudomonadota</taxon>
        <taxon>Betaproteobacteria</taxon>
        <taxon>Burkholderiales</taxon>
        <taxon>Burkholderiaceae</taxon>
        <taxon>Trinickia</taxon>
    </lineage>
</organism>
<dbReference type="InterPro" id="IPR036249">
    <property type="entry name" value="Thioredoxin-like_sf"/>
</dbReference>
<feature type="site" description="Contributes to redox potential value" evidence="6">
    <location>
        <position position="33"/>
    </location>
</feature>
<feature type="active site" description="Nucleophile" evidence="6">
    <location>
        <position position="34"/>
    </location>
</feature>
<dbReference type="Proteomes" id="UP000235616">
    <property type="component" value="Unassembled WGS sequence"/>
</dbReference>
<evidence type="ECO:0000313" key="10">
    <source>
        <dbReference type="Proteomes" id="UP000235616"/>
    </source>
</evidence>
<dbReference type="GO" id="GO:0005829">
    <property type="term" value="C:cytosol"/>
    <property type="evidence" value="ECO:0007669"/>
    <property type="project" value="TreeGrafter"/>
</dbReference>
<evidence type="ECO:0000259" key="8">
    <source>
        <dbReference type="PROSITE" id="PS51352"/>
    </source>
</evidence>
<evidence type="ECO:0000256" key="3">
    <source>
        <dbReference type="ARBA" id="ARBA00022982"/>
    </source>
</evidence>
<dbReference type="SUPFAM" id="SSF52833">
    <property type="entry name" value="Thioredoxin-like"/>
    <property type="match status" value="1"/>
</dbReference>
<evidence type="ECO:0000256" key="7">
    <source>
        <dbReference type="PIRSR" id="PIRSR000077-4"/>
    </source>
</evidence>
<keyword evidence="10" id="KW-1185">Reference proteome</keyword>
<keyword evidence="3" id="KW-0249">Electron transport</keyword>
<dbReference type="Pfam" id="PF00085">
    <property type="entry name" value="Thioredoxin"/>
    <property type="match status" value="1"/>
</dbReference>
<evidence type="ECO:0000256" key="4">
    <source>
        <dbReference type="ARBA" id="ARBA00023157"/>
    </source>
</evidence>
<evidence type="ECO:0000256" key="2">
    <source>
        <dbReference type="ARBA" id="ARBA00022448"/>
    </source>
</evidence>
<dbReference type="GO" id="GO:0045454">
    <property type="term" value="P:cell redox homeostasis"/>
    <property type="evidence" value="ECO:0007669"/>
    <property type="project" value="TreeGrafter"/>
</dbReference>
<dbReference type="RefSeq" id="WP_233217593.1">
    <property type="nucleotide sequence ID" value="NZ_PNYA01000094.1"/>
</dbReference>
<feature type="site" description="Deprotonates C-terminal active site Cys" evidence="6">
    <location>
        <position position="25"/>
    </location>
</feature>
<evidence type="ECO:0000256" key="1">
    <source>
        <dbReference type="ARBA" id="ARBA00008987"/>
    </source>
</evidence>
<dbReference type="EMBL" id="PNYA01000094">
    <property type="protein sequence ID" value="PMS12858.1"/>
    <property type="molecule type" value="Genomic_DNA"/>
</dbReference>
<dbReference type="InterPro" id="IPR013766">
    <property type="entry name" value="Thioredoxin_domain"/>
</dbReference>
<feature type="non-terminal residue" evidence="9">
    <location>
        <position position="62"/>
    </location>
</feature>
<feature type="site" description="Contributes to redox potential value" evidence="6">
    <location>
        <position position="32"/>
    </location>
</feature>
<feature type="domain" description="Thioredoxin" evidence="8">
    <location>
        <begin position="1"/>
        <end position="62"/>
    </location>
</feature>
<sequence>MSDITSQNFAQEVVETSRQIPVLVDFWAPWCGPCRTLGPMLEKLEAEYAGKWKLAKINSDEN</sequence>
<feature type="active site" description="Nucleophile" evidence="6">
    <location>
        <position position="31"/>
    </location>
</feature>
<dbReference type="AlphaFoldDB" id="A0A2N7VAS9"/>
<gene>
    <name evidence="9" type="ORF">C0Z18_32525</name>
</gene>
<dbReference type="GO" id="GO:0015035">
    <property type="term" value="F:protein-disulfide reductase activity"/>
    <property type="evidence" value="ECO:0007669"/>
    <property type="project" value="InterPro"/>
</dbReference>
<name>A0A2N7VAS9_9BURK</name>
<keyword evidence="5 7" id="KW-0676">Redox-active center</keyword>
<evidence type="ECO:0000313" key="9">
    <source>
        <dbReference type="EMBL" id="PMS12858.1"/>
    </source>
</evidence>
<keyword evidence="4 7" id="KW-1015">Disulfide bond</keyword>
<dbReference type="PANTHER" id="PTHR45663">
    <property type="entry name" value="GEO12009P1"/>
    <property type="match status" value="1"/>
</dbReference>
<dbReference type="InterPro" id="IPR005746">
    <property type="entry name" value="Thioredoxin"/>
</dbReference>
<comment type="similarity">
    <text evidence="1">Belongs to the thioredoxin family.</text>
</comment>
<dbReference type="PROSITE" id="PS51352">
    <property type="entry name" value="THIOREDOXIN_2"/>
    <property type="match status" value="1"/>
</dbReference>
<proteinExistence type="inferred from homology"/>
<dbReference type="PANTHER" id="PTHR45663:SF11">
    <property type="entry name" value="GEO12009P1"/>
    <property type="match status" value="1"/>
</dbReference>
<evidence type="ECO:0000256" key="6">
    <source>
        <dbReference type="PIRSR" id="PIRSR000077-1"/>
    </source>
</evidence>
<comment type="caution">
    <text evidence="9">The sequence shown here is derived from an EMBL/GenBank/DDBJ whole genome shotgun (WGS) entry which is preliminary data.</text>
</comment>
<evidence type="ECO:0000256" key="5">
    <source>
        <dbReference type="ARBA" id="ARBA00023284"/>
    </source>
</evidence>
<reference evidence="9 10" key="1">
    <citation type="submission" date="2018-01" db="EMBL/GenBank/DDBJ databases">
        <title>Whole genome analyses suggest that Burkholderia sensu lato contains two further novel genera in the rhizoxinica-symbiotica group Mycetohabitans gen. nov., and Trinickia gen. nov.: implications for the evolution of diazotrophy and nodulation in the Burkholderiaceae.</title>
        <authorList>
            <person name="Estrada-de los Santos P."/>
            <person name="Palmer M."/>
            <person name="Chavez-Ramirez B."/>
            <person name="Beukes C."/>
            <person name="Steenkamp E.T."/>
            <person name="Hirsch A.M."/>
            <person name="Manyaka P."/>
            <person name="Maluk M."/>
            <person name="Lafos M."/>
            <person name="Crook M."/>
            <person name="Gross E."/>
            <person name="Simon M.F."/>
            <person name="Bueno dos Reis Junior F."/>
            <person name="Poole P.S."/>
            <person name="Venter S.N."/>
            <person name="James E.K."/>
        </authorList>
    </citation>
    <scope>NUCLEOTIDE SEQUENCE [LARGE SCALE GENOMIC DNA]</scope>
    <source>
        <strain evidence="9 10">GIMN1.004</strain>
    </source>
</reference>
<dbReference type="InterPro" id="IPR017937">
    <property type="entry name" value="Thioredoxin_CS"/>
</dbReference>
<dbReference type="Gene3D" id="3.40.30.10">
    <property type="entry name" value="Glutaredoxin"/>
    <property type="match status" value="1"/>
</dbReference>
<dbReference type="PIRSF" id="PIRSF000077">
    <property type="entry name" value="Thioredoxin"/>
    <property type="match status" value="1"/>
</dbReference>
<accession>A0A2N7VAS9</accession>
<feature type="disulfide bond" description="Redox-active" evidence="7">
    <location>
        <begin position="31"/>
        <end position="34"/>
    </location>
</feature>
<protein>
    <submittedName>
        <fullName evidence="9">Co-chaperone YbbN</fullName>
    </submittedName>
</protein>
<keyword evidence="2" id="KW-0813">Transport</keyword>